<dbReference type="PANTHER" id="PTHR44846:SF17">
    <property type="entry name" value="GNTR-FAMILY TRANSCRIPTIONAL REGULATOR"/>
    <property type="match status" value="1"/>
</dbReference>
<evidence type="ECO:0000256" key="3">
    <source>
        <dbReference type="ARBA" id="ARBA00023163"/>
    </source>
</evidence>
<protein>
    <submittedName>
        <fullName evidence="5">GntR family transcriptional regulator</fullName>
    </submittedName>
</protein>
<dbReference type="SUPFAM" id="SSF46785">
    <property type="entry name" value="Winged helix' DNA-binding domain"/>
    <property type="match status" value="1"/>
</dbReference>
<evidence type="ECO:0000256" key="1">
    <source>
        <dbReference type="ARBA" id="ARBA00023015"/>
    </source>
</evidence>
<dbReference type="InterPro" id="IPR000524">
    <property type="entry name" value="Tscrpt_reg_HTH_GntR"/>
</dbReference>
<dbReference type="CDD" id="cd07377">
    <property type="entry name" value="WHTH_GntR"/>
    <property type="match status" value="1"/>
</dbReference>
<dbReference type="InterPro" id="IPR036390">
    <property type="entry name" value="WH_DNA-bd_sf"/>
</dbReference>
<accession>A0A9X4AQX5</accession>
<comment type="caution">
    <text evidence="5">The sequence shown here is derived from an EMBL/GenBank/DDBJ whole genome shotgun (WGS) entry which is preliminary data.</text>
</comment>
<evidence type="ECO:0000259" key="4">
    <source>
        <dbReference type="PROSITE" id="PS50949"/>
    </source>
</evidence>
<proteinExistence type="predicted"/>
<dbReference type="InterPro" id="IPR028082">
    <property type="entry name" value="Peripla_BP_I"/>
</dbReference>
<dbReference type="EMBL" id="JAGTJJ010000005">
    <property type="protein sequence ID" value="MDC3981533.1"/>
    <property type="molecule type" value="Genomic_DNA"/>
</dbReference>
<keyword evidence="6" id="KW-1185">Reference proteome</keyword>
<dbReference type="Gene3D" id="1.10.10.10">
    <property type="entry name" value="Winged helix-like DNA-binding domain superfamily/Winged helix DNA-binding domain"/>
    <property type="match status" value="1"/>
</dbReference>
<evidence type="ECO:0000313" key="6">
    <source>
        <dbReference type="Proteomes" id="UP001151081"/>
    </source>
</evidence>
<dbReference type="InterPro" id="IPR036388">
    <property type="entry name" value="WH-like_DNA-bd_sf"/>
</dbReference>
<dbReference type="InterPro" id="IPR050679">
    <property type="entry name" value="Bact_HTH_transcr_reg"/>
</dbReference>
<keyword evidence="2" id="KW-0238">DNA-binding</keyword>
<dbReference type="SMART" id="SM00345">
    <property type="entry name" value="HTH_GNTR"/>
    <property type="match status" value="1"/>
</dbReference>
<dbReference type="PRINTS" id="PR00035">
    <property type="entry name" value="HTHGNTR"/>
</dbReference>
<evidence type="ECO:0000256" key="2">
    <source>
        <dbReference type="ARBA" id="ARBA00023125"/>
    </source>
</evidence>
<dbReference type="GO" id="GO:0003677">
    <property type="term" value="F:DNA binding"/>
    <property type="evidence" value="ECO:0007669"/>
    <property type="project" value="UniProtKB-KW"/>
</dbReference>
<keyword evidence="3" id="KW-0804">Transcription</keyword>
<dbReference type="RefSeq" id="WP_272420202.1">
    <property type="nucleotide sequence ID" value="NZ_JAGTJJ010000005.1"/>
</dbReference>
<organism evidence="5 6">
    <name type="scientific">Polyangium jinanense</name>
    <dbReference type="NCBI Taxonomy" id="2829994"/>
    <lineage>
        <taxon>Bacteria</taxon>
        <taxon>Pseudomonadati</taxon>
        <taxon>Myxococcota</taxon>
        <taxon>Polyangia</taxon>
        <taxon>Polyangiales</taxon>
        <taxon>Polyangiaceae</taxon>
        <taxon>Polyangium</taxon>
    </lineage>
</organism>
<dbReference type="PANTHER" id="PTHR44846">
    <property type="entry name" value="MANNOSYL-D-GLYCERATE TRANSPORT/METABOLISM SYSTEM REPRESSOR MNGR-RELATED"/>
    <property type="match status" value="1"/>
</dbReference>
<dbReference type="PROSITE" id="PS50949">
    <property type="entry name" value="HTH_GNTR"/>
    <property type="match status" value="1"/>
</dbReference>
<dbReference type="Pfam" id="PF00392">
    <property type="entry name" value="GntR"/>
    <property type="match status" value="1"/>
</dbReference>
<dbReference type="Proteomes" id="UP001151081">
    <property type="component" value="Unassembled WGS sequence"/>
</dbReference>
<feature type="domain" description="HTH gntR-type" evidence="4">
    <location>
        <begin position="3"/>
        <end position="71"/>
    </location>
</feature>
<name>A0A9X4AQX5_9BACT</name>
<dbReference type="AlphaFoldDB" id="A0A9X4AQX5"/>
<evidence type="ECO:0000313" key="5">
    <source>
        <dbReference type="EMBL" id="MDC3981533.1"/>
    </source>
</evidence>
<dbReference type="GO" id="GO:0003700">
    <property type="term" value="F:DNA-binding transcription factor activity"/>
    <property type="evidence" value="ECO:0007669"/>
    <property type="project" value="InterPro"/>
</dbReference>
<keyword evidence="1" id="KW-0805">Transcription regulation</keyword>
<gene>
    <name evidence="5" type="ORF">KEG57_13555</name>
</gene>
<dbReference type="Gene3D" id="3.40.50.2300">
    <property type="match status" value="2"/>
</dbReference>
<reference evidence="5 6" key="1">
    <citation type="submission" date="2021-04" db="EMBL/GenBank/DDBJ databases">
        <title>Genome analysis of Polyangium sp.</title>
        <authorList>
            <person name="Li Y."/>
            <person name="Wang J."/>
        </authorList>
    </citation>
    <scope>NUCLEOTIDE SEQUENCE [LARGE SCALE GENOMIC DNA]</scope>
    <source>
        <strain evidence="5 6">SDU14</strain>
    </source>
</reference>
<dbReference type="GO" id="GO:0045892">
    <property type="term" value="P:negative regulation of DNA-templated transcription"/>
    <property type="evidence" value="ECO:0007669"/>
    <property type="project" value="TreeGrafter"/>
</dbReference>
<dbReference type="SUPFAM" id="SSF53822">
    <property type="entry name" value="Periplasmic binding protein-like I"/>
    <property type="match status" value="1"/>
</dbReference>
<sequence>MPSRKVEAIARLLKEQILAGRYAPGSRLPTYDALMEQFGVTRPTVVRVLDTLREEGLLTVKGQRKVFVTQRFPHHDRYVWVTSEQPGSNEWSLFLAITHEVIERGETGITGQVSALVGVDGRANNPEYRQLCDFEGRGSAAGLLLVNSAMIYLLPVLQKPGLPRVAIGAPLPHANLVALDFAGLIDRASARLLEKGRRIAVMSPHASKLAAAQECLEGYGQHPDRVFTVHAAPIGCERLTELMFDRRSRPDAIFVMDDNLVPPLLAGLERAKVKAGEDVYVLAHCNWPRPLGMAEGVEHIGFDVREVLCAGKDLIDAHRAGAPCPSRLVPARFLGELTRPLSTATDATVEEKTVHP</sequence>